<protein>
    <submittedName>
        <fullName evidence="1">Uncharacterized protein</fullName>
    </submittedName>
</protein>
<proteinExistence type="predicted"/>
<dbReference type="Proteomes" id="UP001153332">
    <property type="component" value="Unassembled WGS sequence"/>
</dbReference>
<organism evidence="1 2">
    <name type="scientific">Lasiodiplodia mahajangana</name>
    <dbReference type="NCBI Taxonomy" id="1108764"/>
    <lineage>
        <taxon>Eukaryota</taxon>
        <taxon>Fungi</taxon>
        <taxon>Dikarya</taxon>
        <taxon>Ascomycota</taxon>
        <taxon>Pezizomycotina</taxon>
        <taxon>Dothideomycetes</taxon>
        <taxon>Dothideomycetes incertae sedis</taxon>
        <taxon>Botryosphaeriales</taxon>
        <taxon>Botryosphaeriaceae</taxon>
        <taxon>Lasiodiplodia</taxon>
    </lineage>
</organism>
<evidence type="ECO:0000313" key="1">
    <source>
        <dbReference type="EMBL" id="KAJ8120282.1"/>
    </source>
</evidence>
<dbReference type="EMBL" id="JAPUUL010004142">
    <property type="protein sequence ID" value="KAJ8120282.1"/>
    <property type="molecule type" value="Genomic_DNA"/>
</dbReference>
<comment type="caution">
    <text evidence="1">The sequence shown here is derived from an EMBL/GenBank/DDBJ whole genome shotgun (WGS) entry which is preliminary data.</text>
</comment>
<reference evidence="1" key="1">
    <citation type="submission" date="2022-12" db="EMBL/GenBank/DDBJ databases">
        <title>Genome Sequence of Lasiodiplodia mahajangana.</title>
        <authorList>
            <person name="Buettner E."/>
        </authorList>
    </citation>
    <scope>NUCLEOTIDE SEQUENCE</scope>
    <source>
        <strain evidence="1">VT137</strain>
    </source>
</reference>
<accession>A0ACC2IYX3</accession>
<evidence type="ECO:0000313" key="2">
    <source>
        <dbReference type="Proteomes" id="UP001153332"/>
    </source>
</evidence>
<sequence length="198" mass="23194">MEQAMRRHFFYHVEEARDLDAEKQRCHWCQIRTFTTHERYPITIVNNEDDTMIDPNFRFMDRSIRANDIEPTRKEFLTGCECDEDTDCRWNTCTCLQDVEDGSSDDDDDEDDDEDEDDDLPSEPDPEPHENSRIMLMAHNRKLKKAYAYHSRGARAGYLRSKVLTSRDPIYECHEKSSARKTEAGGSAARWTSRRASS</sequence>
<keyword evidence="2" id="KW-1185">Reference proteome</keyword>
<gene>
    <name evidence="1" type="ORF">O1611_g10406</name>
</gene>
<name>A0ACC2IYX3_9PEZI</name>